<evidence type="ECO:0000313" key="2">
    <source>
        <dbReference type="EMBL" id="NSJ51096.1"/>
    </source>
</evidence>
<feature type="transmembrane region" description="Helical" evidence="1">
    <location>
        <begin position="12"/>
        <end position="37"/>
    </location>
</feature>
<keyword evidence="1" id="KW-1133">Transmembrane helix</keyword>
<organism evidence="2 3">
    <name type="scientific">Enterocloster aldenensis</name>
    <dbReference type="NCBI Taxonomy" id="358742"/>
    <lineage>
        <taxon>Bacteria</taxon>
        <taxon>Bacillati</taxon>
        <taxon>Bacillota</taxon>
        <taxon>Clostridia</taxon>
        <taxon>Lachnospirales</taxon>
        <taxon>Lachnospiraceae</taxon>
        <taxon>Enterocloster</taxon>
    </lineage>
</organism>
<keyword evidence="1" id="KW-0472">Membrane</keyword>
<keyword evidence="3" id="KW-1185">Reference proteome</keyword>
<sequence length="72" mass="7997">MFNFFESIANLIGFIINFFISAIQMLLTVITQIPVALTFIASAVVYLPAYLKTFALLFVGTCVIFNIINKGD</sequence>
<dbReference type="RefSeq" id="WP_117559795.1">
    <property type="nucleotide sequence ID" value="NZ_JAAITT010000035.1"/>
</dbReference>
<keyword evidence="1" id="KW-0812">Transmembrane</keyword>
<gene>
    <name evidence="2" type="ORF">G5B36_20620</name>
</gene>
<proteinExistence type="predicted"/>
<feature type="transmembrane region" description="Helical" evidence="1">
    <location>
        <begin position="49"/>
        <end position="68"/>
    </location>
</feature>
<protein>
    <submittedName>
        <fullName evidence="2">Uncharacterized protein</fullName>
    </submittedName>
</protein>
<name>A0ABX2HNX4_9FIRM</name>
<evidence type="ECO:0000313" key="3">
    <source>
        <dbReference type="Proteomes" id="UP000669239"/>
    </source>
</evidence>
<reference evidence="2 3" key="1">
    <citation type="journal article" date="2020" name="Cell Host Microbe">
        <title>Functional and Genomic Variation between Human-Derived Isolates of Lachnospiraceae Reveals Inter- and Intra-Species Diversity.</title>
        <authorList>
            <person name="Sorbara M.T."/>
            <person name="Littmann E.R."/>
            <person name="Fontana E."/>
            <person name="Moody T.U."/>
            <person name="Kohout C.E."/>
            <person name="Gjonbalaj M."/>
            <person name="Eaton V."/>
            <person name="Seok R."/>
            <person name="Leiner I.M."/>
            <person name="Pamer E.G."/>
        </authorList>
    </citation>
    <scope>NUCLEOTIDE SEQUENCE [LARGE SCALE GENOMIC DNA]</scope>
    <source>
        <strain evidence="2 3">MSK.1.17</strain>
    </source>
</reference>
<comment type="caution">
    <text evidence="2">The sequence shown here is derived from an EMBL/GenBank/DDBJ whole genome shotgun (WGS) entry which is preliminary data.</text>
</comment>
<dbReference type="EMBL" id="JAAITT010000035">
    <property type="protein sequence ID" value="NSJ51096.1"/>
    <property type="molecule type" value="Genomic_DNA"/>
</dbReference>
<evidence type="ECO:0000256" key="1">
    <source>
        <dbReference type="SAM" id="Phobius"/>
    </source>
</evidence>
<accession>A0ABX2HNX4</accession>
<dbReference type="Proteomes" id="UP000669239">
    <property type="component" value="Unassembled WGS sequence"/>
</dbReference>